<keyword evidence="1" id="KW-0472">Membrane</keyword>
<evidence type="ECO:0000313" key="3">
    <source>
        <dbReference type="WBParaSite" id="Gr19_v10_g16031.t1"/>
    </source>
</evidence>
<dbReference type="Pfam" id="PF09612">
    <property type="entry name" value="HtrL_YibB"/>
    <property type="match status" value="1"/>
</dbReference>
<keyword evidence="2" id="KW-1185">Reference proteome</keyword>
<dbReference type="WBParaSite" id="Gr19_v10_g16031.t1">
    <property type="protein sequence ID" value="Gr19_v10_g16031.t1"/>
    <property type="gene ID" value="Gr19_v10_g16031"/>
</dbReference>
<organism evidence="2 3">
    <name type="scientific">Globodera rostochiensis</name>
    <name type="common">Golden nematode worm</name>
    <name type="synonym">Heterodera rostochiensis</name>
    <dbReference type="NCBI Taxonomy" id="31243"/>
    <lineage>
        <taxon>Eukaryota</taxon>
        <taxon>Metazoa</taxon>
        <taxon>Ecdysozoa</taxon>
        <taxon>Nematoda</taxon>
        <taxon>Chromadorea</taxon>
        <taxon>Rhabditida</taxon>
        <taxon>Tylenchina</taxon>
        <taxon>Tylenchomorpha</taxon>
        <taxon>Tylenchoidea</taxon>
        <taxon>Heteroderidae</taxon>
        <taxon>Heteroderinae</taxon>
        <taxon>Globodera</taxon>
    </lineage>
</organism>
<dbReference type="AlphaFoldDB" id="A0A914HF34"/>
<keyword evidence="1" id="KW-0812">Transmembrane</keyword>
<feature type="transmembrane region" description="Helical" evidence="1">
    <location>
        <begin position="85"/>
        <end position="103"/>
    </location>
</feature>
<feature type="transmembrane region" description="Helical" evidence="1">
    <location>
        <begin position="44"/>
        <end position="65"/>
    </location>
</feature>
<protein>
    <submittedName>
        <fullName evidence="3">Uncharacterized protein</fullName>
    </submittedName>
</protein>
<reference evidence="3" key="1">
    <citation type="submission" date="2022-11" db="UniProtKB">
        <authorList>
            <consortium name="WormBaseParasite"/>
        </authorList>
    </citation>
    <scope>IDENTIFICATION</scope>
</reference>
<accession>A0A914HF34</accession>
<name>A0A914HF34_GLORO</name>
<proteinExistence type="predicted"/>
<feature type="transmembrane region" description="Helical" evidence="1">
    <location>
        <begin position="123"/>
        <end position="140"/>
    </location>
</feature>
<evidence type="ECO:0000256" key="1">
    <source>
        <dbReference type="SAM" id="Phobius"/>
    </source>
</evidence>
<dbReference type="Proteomes" id="UP000887572">
    <property type="component" value="Unplaced"/>
</dbReference>
<evidence type="ECO:0000313" key="2">
    <source>
        <dbReference type="Proteomes" id="UP000887572"/>
    </source>
</evidence>
<dbReference type="InterPro" id="IPR011735">
    <property type="entry name" value="WlaTC/HtrL_glycosyltransf"/>
</dbReference>
<sequence>MEWNWGTGRAANLPASSSLEAAAEVIDGTSTVIFITKRDSKINLFAAIVLLSMLALAVIVTKFYFIDEWEEGGIAMGRQRTSNCTLVTAFFTLGFNASSASVAQRKLLGQWHAMFRPILHLRLPMVVFTDAVSMPLVAAVRHSVQMQNHTRIWNISVSELPLWLNFSLFRAIIDEQLREGWDQAAPSHQLQNRSVEFRILANSKTYFLHNASAENQFNSSAFAWMDPTYGHGKPSFFPAKFEWEPKFPAGKISLLKLAPVNDSIYLYDKDDLTHNRDVNLLSTEFMAGDRKSIEKFHQLFVERLSEEVVREHIFDEDDQPLLLSLIKERPSLFNLVQGEWFNAFHLF</sequence>
<keyword evidence="1" id="KW-1133">Transmembrane helix</keyword>